<sequence length="289" mass="31409">LDSNATGPVRRTDEPRRAWGIRASHLIRSSSRVWSSHGGGPLLPRSAARILDYDPASLERRHTKGQTPPRTLSFERLDQFPGADPFFPLCLRRRVLVVALRLRHVGGGGLLRVVAQALLRAALDRGRVREKYREVGLGHGGRRAPILQPPLLQALLEAPGRRLPEPPGVDVGHGVARLLGALLLFLLSFRFGRGFLLGGVRRRGLLLVLHERLVALLALRFQLVAAPQDALLEVAAAVLARAGGVGHLCVVAAARRRLYAAAVERRVSLFVGVASPKSAASETGWCCWC</sequence>
<dbReference type="AlphaFoldDB" id="A0A8J2SCM9"/>
<proteinExistence type="predicted"/>
<keyword evidence="2" id="KW-1185">Reference proteome</keyword>
<protein>
    <submittedName>
        <fullName evidence="1">Uncharacterized protein</fullName>
    </submittedName>
</protein>
<comment type="caution">
    <text evidence="1">The sequence shown here is derived from an EMBL/GenBank/DDBJ whole genome shotgun (WGS) entry which is preliminary data.</text>
</comment>
<dbReference type="Proteomes" id="UP000789595">
    <property type="component" value="Unassembled WGS sequence"/>
</dbReference>
<evidence type="ECO:0000313" key="1">
    <source>
        <dbReference type="EMBL" id="CAH0369380.1"/>
    </source>
</evidence>
<organism evidence="1 2">
    <name type="scientific">Pelagomonas calceolata</name>
    <dbReference type="NCBI Taxonomy" id="35677"/>
    <lineage>
        <taxon>Eukaryota</taxon>
        <taxon>Sar</taxon>
        <taxon>Stramenopiles</taxon>
        <taxon>Ochrophyta</taxon>
        <taxon>Pelagophyceae</taxon>
        <taxon>Pelagomonadales</taxon>
        <taxon>Pelagomonadaceae</taxon>
        <taxon>Pelagomonas</taxon>
    </lineage>
</organism>
<gene>
    <name evidence="1" type="ORF">PECAL_2P25010</name>
</gene>
<dbReference type="EMBL" id="CAKKNE010000002">
    <property type="protein sequence ID" value="CAH0369380.1"/>
    <property type="molecule type" value="Genomic_DNA"/>
</dbReference>
<evidence type="ECO:0000313" key="2">
    <source>
        <dbReference type="Proteomes" id="UP000789595"/>
    </source>
</evidence>
<reference evidence="1" key="1">
    <citation type="submission" date="2021-11" db="EMBL/GenBank/DDBJ databases">
        <authorList>
            <consortium name="Genoscope - CEA"/>
            <person name="William W."/>
        </authorList>
    </citation>
    <scope>NUCLEOTIDE SEQUENCE</scope>
</reference>
<accession>A0A8J2SCM9</accession>
<name>A0A8J2SCM9_9STRA</name>
<feature type="non-terminal residue" evidence="1">
    <location>
        <position position="1"/>
    </location>
</feature>